<dbReference type="Gene3D" id="3.60.15.10">
    <property type="entry name" value="Ribonuclease Z/Hydroxyacylglutathione hydrolase-like"/>
    <property type="match status" value="1"/>
</dbReference>
<evidence type="ECO:0000313" key="3">
    <source>
        <dbReference type="EMBL" id="KAH7242771.1"/>
    </source>
</evidence>
<name>A0A8K0RWM3_9HYPO</name>
<dbReference type="InterPro" id="IPR046538">
    <property type="entry name" value="DUF6603"/>
</dbReference>
<dbReference type="Proteomes" id="UP000813427">
    <property type="component" value="Unassembled WGS sequence"/>
</dbReference>
<dbReference type="InterPro" id="IPR036866">
    <property type="entry name" value="RibonucZ/Hydroxyglut_hydro"/>
</dbReference>
<proteinExistence type="predicted"/>
<gene>
    <name evidence="3" type="ORF">BKA59DRAFT_481274</name>
</gene>
<reference evidence="3" key="1">
    <citation type="journal article" date="2021" name="Nat. Commun.">
        <title>Genetic determinants of endophytism in the Arabidopsis root mycobiome.</title>
        <authorList>
            <person name="Mesny F."/>
            <person name="Miyauchi S."/>
            <person name="Thiergart T."/>
            <person name="Pickel B."/>
            <person name="Atanasova L."/>
            <person name="Karlsson M."/>
            <person name="Huettel B."/>
            <person name="Barry K.W."/>
            <person name="Haridas S."/>
            <person name="Chen C."/>
            <person name="Bauer D."/>
            <person name="Andreopoulos W."/>
            <person name="Pangilinan J."/>
            <person name="LaButti K."/>
            <person name="Riley R."/>
            <person name="Lipzen A."/>
            <person name="Clum A."/>
            <person name="Drula E."/>
            <person name="Henrissat B."/>
            <person name="Kohler A."/>
            <person name="Grigoriev I.V."/>
            <person name="Martin F.M."/>
            <person name="Hacquard S."/>
        </authorList>
    </citation>
    <scope>NUCLEOTIDE SEQUENCE</scope>
    <source>
        <strain evidence="3">MPI-SDFR-AT-0068</strain>
    </source>
</reference>
<protein>
    <recommendedName>
        <fullName evidence="2">DUF6603 domain-containing protein</fullName>
    </recommendedName>
</protein>
<evidence type="ECO:0000256" key="1">
    <source>
        <dbReference type="SAM" id="MobiDB-lite"/>
    </source>
</evidence>
<sequence>MEVERPERPERVVPSNVKLHMIWAHRGDAFVLDYHIGNIRRLLLVDGGPIANIGASDNQNTPYFRHYISALNDIWGTNQNTTIKLDIVVSHVDNDHYGGILKLLLLQGVDSGSPIDWSDVNLFIPNLRENGYTRIINACKKNGMHPEPMGAKELAGFTMHFPSNSSINQVYQGANGMGGPNPDLVDVSEHPGSRTNASSIILQNNTAQATKNGSVFFTGDSASFRINPAIGSDVPHLAIYKIQHHGAHAESLHDPQHRAFHLPRTTLSTFIVWQCMEWVATGEYPPANTDKEFKAVDLTALQFYAATVVEACDRFLKAQGHVSVSYDNFRATLGNHRLQYIAQAHAFQPASTQNNMLPELPDLIAELGEAHPIFIVNFVEEELSKHDLWKFYYRSSFDLTESPLNRDLKGWWSFIIKYYIQADVDDAYNMGQCATFYKSFRADAYVVSGTFGGRYQHPRPQVLCGLALACWQQGWTASLYLTDPRTFWRTNIQSWVELMNLINAGLSPPDFTVNDWTLNDYFAGKGLKVCYLENQLYITLDANETIQIQGRDQGEGWNRLMPDQAVMPISWDILAKDRQEAFLKLAKQNTSVLFNESLQTATYQLNLYKWSYPSHVGAYLGSFGNSPFELVPEIESAQQFFVREFAFVLEGHDHVALQLTNANQGGADPVTHTFVARQLGDTDYYRLARFVTDDYYEECSYRNGKVEFVSYIPWLRINWNTLCVFEFKRTAIAVPVGLQTMNYAEPTPTIVRMISEEEEETVETTHFDRLAPPTLPALPAVPDLPSLRSYLLEHEFSSEASAKLRLMEIFQYMLGPNVSQDQLSRLWSAIPTIFRNEGLLQLVPDLDNSTVETYTTPTGFGTIKDAMIVAHMNSNIFPSSLEIAGIKFEIGQVALRFIDVGLSTQEISLTGSVSVGSGSSRLGLTMKCTLGADLPEMSFQVSDQSNITSLTQLQSSIDALNITGIQKLDVPILKGEAKSKKPLSALPSGSKFGFSIRERMTNTKRFELSSIFLAVDSNDWKDYLPETLKVLETGVRTNIAVLRPTSTKPVVHAQVDFQVKTESGKLLSFSFAAFPLAFPGSYDYRMMLDCIGGVTLDDIGKTLGIDVLESSVISEIPLVTTMLSEVAATHFDAAVSNDKQKSKVSWEDWSIDLVLRNGIVLIPDKFELGYTRLSIRHLGGKAVSSSGSADLHIKKLNKHLHVEFETPQNGAPGYIAADCASGILVQDLLSIFGVNGLDEVPVVKDLLHVGAKSFKACFGYKPVPNATPPAPGYESSLSVLGASVEFFSEEPLTLALFELSQVDVSLYSYGVHHPFANGRQQKGFKITAQIFNRSATIEVLYEARDDEPLLAMSIYPSSTSSPVTVRKMLETIMPTDLTSDLPLSLLNIRVNFAVLGFRKGLKGGDTTNNLDRFDIQLSTTPPDGHGGGLKLTDFTASFRRGRTTTVDASSSALQEKTGTDASSDQTGHVKESKFDTPKSSKVIQSVANATMDGPVQSWNRNDHHAQQNTLIISSTISIGGKRARLAYGYGAGDIPTDKMILFGVTEVDSGALRLGNIVSLFGPGDSGGQGSLWDLDIFSTGRSDDNLKPSPISSLAPGDHDLAAILASFGLGDFSQIPLLDELMDVRVMHCDCAFSKSPQSGKAEMRYLVADLRIPKLSVGSIAVKNISFSIACYRTAVVGETAPIKSTVDFQLSAKLEKANALLKVRYNGRQDVFSGSILPFDSSPLKIVKILKQVLPGTDSVLRSYIDNLTINSMEISLDKNTVELTSFHMELSHDSKLELEGATDDKAFVLNSLRLDYCKITSAESDAKSEAQFKLHGAVRVAGVEMALSLSTLAKSDSKSVSRSADFLITLSPGRGKDPGLRALLIAAGLNIDEKDIAVPEGCPSFDVGLRDIKGKFMAKDGSKLKLAQLSLQVEAATEWRLVEDPNITLSKAFLNVSYNRSNSNGAVSALVVGDLDIAESVKLSIGYKRTGDYEEFRAKGDAVTSALTKNSGPRKLQLASIMERLIGYTTDSSIPDFIAQAEIDLDDTSVEMALTRKKVGNESTSFVSISVRIGTLAVQIARMKTDSKDTTKSTKSPWKTIVRFAVGQLPRPPPLPMVGQIEQPFSIDSHWASDIVSPAEVSKLNTLGMFEKNKMAVAKSPSQGIAFQQGISFMLLHNGEPFLVSKAKNSKDDDGNSEDLETKKFEKRVNGVSITNVGLGYDAKTQKIKIKFTARASIGPLDGELINFVMAVRLPRATGGGNILLRDWSKLAIEMDLDGLSLAMTGSTLNVAGTLQRVKRTGEDMVVEGFEGGISVKVKKYEFTGFGSYRGVKHASGDEFVSLIVYAMVQGPILRTPYVEVRGISGGFGLGSQLIIPPIDKIHNFPLLMEPTSSSSNAMTTFTKLRDSGGQQFMTETNGASWVAAGVLATACEVVDISAIVKFPLDPNVGQIDILGTASARFPREESSRALASIRLNFSGTIDVAHGSLVFQGQIADKSFLLLEDCKLTGGFAVGAWFGPSPQAGDWCISIGGWHPAYIAPAHYPAAPPRMGISWSYKNYLSLTGTAYAAVTPDALMGGLAVHAAYKLGPLEASFDFQADLILYMHPLHYDAQIQISANLSYEVSLFSFARKISIPFKADLHISGPPLYGYVYFDWAVIQFKVEFGDRSLPPKILNLNEFVKICLKKDENLPNSNHVLSLEDGAVVSNTMANEPQRPNTPWTVRGQALAFSVTSRIPATSIDFSGSKVQSNRKILSRPMQLPSESEGIKSELDVTILRKGSTESDHGFRFEAVEERVPASLWGPYDSNTNAMLSGTSRESTIVHTTGLRIRAPEPKWSEKNSLVVPFSDKAHFFTTLAEFPPDDKLVKDFPKKRIIDGGKMDMGSAMVAILGRNHGEELTPKQERDALASRNKRRAAIINSWATFRNLSKKSATATANMLENASSLPIKTSVPQRYARGLDHFCHVAPRVAIS</sequence>
<dbReference type="OrthoDB" id="5096628at2759"/>
<feature type="compositionally biased region" description="Basic and acidic residues" evidence="1">
    <location>
        <begin position="1467"/>
        <end position="1477"/>
    </location>
</feature>
<comment type="caution">
    <text evidence="3">The sequence shown here is derived from an EMBL/GenBank/DDBJ whole genome shotgun (WGS) entry which is preliminary data.</text>
</comment>
<evidence type="ECO:0000259" key="2">
    <source>
        <dbReference type="Pfam" id="PF20248"/>
    </source>
</evidence>
<feature type="compositionally biased region" description="Polar residues" evidence="1">
    <location>
        <begin position="1445"/>
        <end position="1466"/>
    </location>
</feature>
<feature type="region of interest" description="Disordered" evidence="1">
    <location>
        <begin position="1445"/>
        <end position="1477"/>
    </location>
</feature>
<dbReference type="Pfam" id="PF20248">
    <property type="entry name" value="DUF6603"/>
    <property type="match status" value="1"/>
</dbReference>
<evidence type="ECO:0000313" key="4">
    <source>
        <dbReference type="Proteomes" id="UP000813427"/>
    </source>
</evidence>
<keyword evidence="4" id="KW-1185">Reference proteome</keyword>
<feature type="domain" description="DUF6603" evidence="2">
    <location>
        <begin position="2191"/>
        <end position="2718"/>
    </location>
</feature>
<dbReference type="EMBL" id="JAGPXF010000005">
    <property type="protein sequence ID" value="KAH7242771.1"/>
    <property type="molecule type" value="Genomic_DNA"/>
</dbReference>
<accession>A0A8K0RWM3</accession>
<organism evidence="3 4">
    <name type="scientific">Fusarium tricinctum</name>
    <dbReference type="NCBI Taxonomy" id="61284"/>
    <lineage>
        <taxon>Eukaryota</taxon>
        <taxon>Fungi</taxon>
        <taxon>Dikarya</taxon>
        <taxon>Ascomycota</taxon>
        <taxon>Pezizomycotina</taxon>
        <taxon>Sordariomycetes</taxon>
        <taxon>Hypocreomycetidae</taxon>
        <taxon>Hypocreales</taxon>
        <taxon>Nectriaceae</taxon>
        <taxon>Fusarium</taxon>
        <taxon>Fusarium tricinctum species complex</taxon>
    </lineage>
</organism>